<name>A0A7J5Y3U5_DISMA</name>
<comment type="caution">
    <text evidence="1">The sequence shown here is derived from an EMBL/GenBank/DDBJ whole genome shotgun (WGS) entry which is preliminary data.</text>
</comment>
<protein>
    <submittedName>
        <fullName evidence="1">Uncharacterized protein</fullName>
    </submittedName>
</protein>
<gene>
    <name evidence="1" type="ORF">F7725_016162</name>
</gene>
<keyword evidence="2" id="KW-1185">Reference proteome</keyword>
<evidence type="ECO:0000313" key="2">
    <source>
        <dbReference type="Proteomes" id="UP000518266"/>
    </source>
</evidence>
<reference evidence="1 2" key="1">
    <citation type="submission" date="2020-03" db="EMBL/GenBank/DDBJ databases">
        <title>Dissostichus mawsoni Genome sequencing and assembly.</title>
        <authorList>
            <person name="Park H."/>
        </authorList>
    </citation>
    <scope>NUCLEOTIDE SEQUENCE [LARGE SCALE GENOMIC DNA]</scope>
    <source>
        <strain evidence="1">DM0001</strain>
        <tissue evidence="1">Muscle</tissue>
    </source>
</reference>
<sequence length="284" mass="31699">MAKTCLLDMKPFSHLAQLQVVQRQHGSKLGDNEVDTFQTGVFQLNDLLFHYGLKRQVWGEQACPVVVRHHGSLRFNVRCGVPMRSAMCLYPGVHLLGNLEGVGVGQVSVGRCDSQDQTAVLGDELHQHFHDLVLDVHRLVSHSNLGHPRQIDQELTSWRMSGRRVTMPDPLAICGRSKLQDWPMELKASWSLLMRGIRSSIPRFPIAAPRSAQRALSCSAPRSNKSQRVALPAKQKFPDGTAVCQSFCERHPASTVDYGSAYSLTLLCHWSDGTSVNRQSRLDK</sequence>
<dbReference type="EMBL" id="JAAKFY010000017">
    <property type="protein sequence ID" value="KAF3844114.1"/>
    <property type="molecule type" value="Genomic_DNA"/>
</dbReference>
<dbReference type="Proteomes" id="UP000518266">
    <property type="component" value="Unassembled WGS sequence"/>
</dbReference>
<proteinExistence type="predicted"/>
<evidence type="ECO:0000313" key="1">
    <source>
        <dbReference type="EMBL" id="KAF3844114.1"/>
    </source>
</evidence>
<dbReference type="AlphaFoldDB" id="A0A7J5Y3U5"/>
<accession>A0A7J5Y3U5</accession>
<organism evidence="1 2">
    <name type="scientific">Dissostichus mawsoni</name>
    <name type="common">Antarctic cod</name>
    <dbReference type="NCBI Taxonomy" id="36200"/>
    <lineage>
        <taxon>Eukaryota</taxon>
        <taxon>Metazoa</taxon>
        <taxon>Chordata</taxon>
        <taxon>Craniata</taxon>
        <taxon>Vertebrata</taxon>
        <taxon>Euteleostomi</taxon>
        <taxon>Actinopterygii</taxon>
        <taxon>Neopterygii</taxon>
        <taxon>Teleostei</taxon>
        <taxon>Neoteleostei</taxon>
        <taxon>Acanthomorphata</taxon>
        <taxon>Eupercaria</taxon>
        <taxon>Perciformes</taxon>
        <taxon>Notothenioidei</taxon>
        <taxon>Nototheniidae</taxon>
        <taxon>Dissostichus</taxon>
    </lineage>
</organism>